<keyword evidence="3 13" id="KW-0732">Signal</keyword>
<evidence type="ECO:0000256" key="1">
    <source>
        <dbReference type="ARBA" id="ARBA00001641"/>
    </source>
</evidence>
<dbReference type="InterPro" id="IPR013320">
    <property type="entry name" value="ConA-like_dom_sf"/>
</dbReference>
<feature type="compositionally biased region" description="Low complexity" evidence="12">
    <location>
        <begin position="466"/>
        <end position="485"/>
    </location>
</feature>
<evidence type="ECO:0000256" key="10">
    <source>
        <dbReference type="ARBA" id="ARBA00023326"/>
    </source>
</evidence>
<dbReference type="EMBL" id="OUUZ01000011">
    <property type="protein sequence ID" value="SPQ23874.1"/>
    <property type="molecule type" value="Genomic_DNA"/>
</dbReference>
<dbReference type="GO" id="GO:0005576">
    <property type="term" value="C:extracellular region"/>
    <property type="evidence" value="ECO:0007669"/>
    <property type="project" value="InterPro"/>
</dbReference>
<dbReference type="AlphaFoldDB" id="A0A3S4D6B6"/>
<feature type="region of interest" description="Disordered" evidence="12">
    <location>
        <begin position="408"/>
        <end position="429"/>
    </location>
</feature>
<organism evidence="15 16">
    <name type="scientific">Thermothielavioides terrestris</name>
    <dbReference type="NCBI Taxonomy" id="2587410"/>
    <lineage>
        <taxon>Eukaryota</taxon>
        <taxon>Fungi</taxon>
        <taxon>Dikarya</taxon>
        <taxon>Ascomycota</taxon>
        <taxon>Pezizomycotina</taxon>
        <taxon>Sordariomycetes</taxon>
        <taxon>Sordariomycetidae</taxon>
        <taxon>Sordariales</taxon>
        <taxon>Chaetomiaceae</taxon>
        <taxon>Thermothielavioides</taxon>
    </lineage>
</organism>
<keyword evidence="4 11" id="KW-0378">Hydrolase</keyword>
<evidence type="ECO:0000313" key="15">
    <source>
        <dbReference type="EMBL" id="SPQ23874.1"/>
    </source>
</evidence>
<dbReference type="SUPFAM" id="SSF49899">
    <property type="entry name" value="Concanavalin A-like lectins/glucanases"/>
    <property type="match status" value="1"/>
</dbReference>
<name>A0A3S4D6B6_9PEZI</name>
<dbReference type="Pfam" id="PF00734">
    <property type="entry name" value="CBM_1"/>
    <property type="match status" value="1"/>
</dbReference>
<dbReference type="FunFam" id="2.70.100.10:FF:000001">
    <property type="entry name" value="Glucanase"/>
    <property type="match status" value="1"/>
</dbReference>
<dbReference type="Gene3D" id="2.70.100.10">
    <property type="entry name" value="Glycoside hydrolase, family 7, domain"/>
    <property type="match status" value="1"/>
</dbReference>
<evidence type="ECO:0000256" key="4">
    <source>
        <dbReference type="ARBA" id="ARBA00022801"/>
    </source>
</evidence>
<evidence type="ECO:0000256" key="9">
    <source>
        <dbReference type="ARBA" id="ARBA00023295"/>
    </source>
</evidence>
<dbReference type="PROSITE" id="PS51164">
    <property type="entry name" value="CBM1_2"/>
    <property type="match status" value="1"/>
</dbReference>
<dbReference type="PANTHER" id="PTHR33753:SF2">
    <property type="entry name" value="GLYCOSIDE HYDROLASE FAMILY 7 PROTEIN"/>
    <property type="match status" value="1"/>
</dbReference>
<dbReference type="EC" id="3.2.1.-" evidence="11"/>
<dbReference type="PRINTS" id="PR00734">
    <property type="entry name" value="GLHYDRLASE7"/>
</dbReference>
<evidence type="ECO:0000256" key="12">
    <source>
        <dbReference type="SAM" id="MobiDB-lite"/>
    </source>
</evidence>
<feature type="compositionally biased region" description="Gly residues" evidence="12">
    <location>
        <begin position="454"/>
        <end position="465"/>
    </location>
</feature>
<evidence type="ECO:0000259" key="14">
    <source>
        <dbReference type="PROSITE" id="PS51164"/>
    </source>
</evidence>
<sequence length="526" mass="54786">MHAKFATLAALVASAAAQQACTLTAENHPTLSWSKCTSGGSCTSVSGSVTIDANWRWTHQVSSSTNCYTGNEWDTSICTDGASCAAACCLDGADYSGTYGITTSGNALSLQFVTQGPYSTNIGSRTYLMASDTKYQMFTLLGNEFTFDVDVSGLGCGLNGALYFVSMDEDGGLSKYSGNKAGAKYGTGYCDSQCPRDLKFINGEANNVGWTPSSNDKNAGLGNYGSCCSEMDVWEANSISAAYTPHPCTTIGQTRCEGDDCGGTYSTDRYAGECDPDGCDFNSYRMGNTTFYGKGMTVDTSKKFTVVTQFLTDSSGNLSEIKRFYVQNGVVIPNSNSNIAGVSGNSITQAFCDAQKTAFGDTNVFDQKGGLAQMGKALAQPMVLVMSLWDDHAVNMLWLDSTYPTDAAGKPGAARGTCPTTSGVPADVESQAPNSKVIYSNIRFGPIGSTVSGLPGGGSNPGGGSSSTTTTTRPATSTTSSASSGPTGGGTAAHWGQCGGIGWTGPTVCASPYTCQKLNDWYYQCL</sequence>
<keyword evidence="7" id="KW-0325">Glycoprotein</keyword>
<evidence type="ECO:0000256" key="2">
    <source>
        <dbReference type="ARBA" id="ARBA00006044"/>
    </source>
</evidence>
<dbReference type="Proteomes" id="UP000289323">
    <property type="component" value="Unassembled WGS sequence"/>
</dbReference>
<dbReference type="GO" id="GO:0030248">
    <property type="term" value="F:cellulose binding"/>
    <property type="evidence" value="ECO:0007669"/>
    <property type="project" value="InterPro"/>
</dbReference>
<comment type="similarity">
    <text evidence="2 11">Belongs to the glycosyl hydrolase 7 (cellulase C) family.</text>
</comment>
<dbReference type="SUPFAM" id="SSF57180">
    <property type="entry name" value="Cellulose-binding domain"/>
    <property type="match status" value="1"/>
</dbReference>
<dbReference type="CDD" id="cd07999">
    <property type="entry name" value="GH7_CBH_EG"/>
    <property type="match status" value="1"/>
</dbReference>
<feature type="domain" description="CBM1" evidence="14">
    <location>
        <begin position="490"/>
        <end position="526"/>
    </location>
</feature>
<dbReference type="PROSITE" id="PS00562">
    <property type="entry name" value="CBM1_1"/>
    <property type="match status" value="1"/>
</dbReference>
<feature type="signal peptide" evidence="13">
    <location>
        <begin position="1"/>
        <end position="17"/>
    </location>
</feature>
<dbReference type="GO" id="GO:0030245">
    <property type="term" value="P:cellulose catabolic process"/>
    <property type="evidence" value="ECO:0007669"/>
    <property type="project" value="UniProtKB-KW"/>
</dbReference>
<keyword evidence="6" id="KW-1015">Disulfide bond</keyword>
<evidence type="ECO:0000256" key="8">
    <source>
        <dbReference type="ARBA" id="ARBA00023277"/>
    </source>
</evidence>
<evidence type="ECO:0000256" key="3">
    <source>
        <dbReference type="ARBA" id="ARBA00022729"/>
    </source>
</evidence>
<comment type="catalytic activity">
    <reaction evidence="1">
        <text>Hydrolysis of (1-&gt;4)-beta-D-glucosidic linkages in cellulose and cellotetraose, releasing cellobiose from the non-reducing ends of the chains.</text>
        <dbReference type="EC" id="3.2.1.91"/>
    </reaction>
</comment>
<keyword evidence="8" id="KW-0119">Carbohydrate metabolism</keyword>
<dbReference type="InterPro" id="IPR001722">
    <property type="entry name" value="Glyco_hydro_7"/>
</dbReference>
<evidence type="ECO:0000256" key="5">
    <source>
        <dbReference type="ARBA" id="ARBA00023001"/>
    </source>
</evidence>
<feature type="chain" id="PRO_5018780772" description="Glucanase" evidence="13">
    <location>
        <begin position="18"/>
        <end position="526"/>
    </location>
</feature>
<protein>
    <recommendedName>
        <fullName evidence="11">Glucanase</fullName>
        <ecNumber evidence="11">3.2.1.-</ecNumber>
    </recommendedName>
</protein>
<reference evidence="15 16" key="1">
    <citation type="submission" date="2018-04" db="EMBL/GenBank/DDBJ databases">
        <authorList>
            <person name="Huttner S."/>
            <person name="Dainat J."/>
        </authorList>
    </citation>
    <scope>NUCLEOTIDE SEQUENCE [LARGE SCALE GENOMIC DNA]</scope>
</reference>
<dbReference type="Pfam" id="PF00840">
    <property type="entry name" value="Glyco_hydro_7"/>
    <property type="match status" value="1"/>
</dbReference>
<dbReference type="PANTHER" id="PTHR33753">
    <property type="entry name" value="1,4-BETA-D-GLUCAN CELLOBIOHYDROLASE B"/>
    <property type="match status" value="1"/>
</dbReference>
<evidence type="ECO:0000256" key="6">
    <source>
        <dbReference type="ARBA" id="ARBA00023157"/>
    </source>
</evidence>
<gene>
    <name evidence="15" type="ORF">TT172_LOCUS6293</name>
</gene>
<evidence type="ECO:0000313" key="16">
    <source>
        <dbReference type="Proteomes" id="UP000289323"/>
    </source>
</evidence>
<proteinExistence type="inferred from homology"/>
<keyword evidence="9 11" id="KW-0326">Glycosidase</keyword>
<feature type="region of interest" description="Disordered" evidence="12">
    <location>
        <begin position="450"/>
        <end position="491"/>
    </location>
</feature>
<evidence type="ECO:0000256" key="13">
    <source>
        <dbReference type="SAM" id="SignalP"/>
    </source>
</evidence>
<dbReference type="InterPro" id="IPR035971">
    <property type="entry name" value="CBD_sf"/>
</dbReference>
<evidence type="ECO:0000256" key="7">
    <source>
        <dbReference type="ARBA" id="ARBA00023180"/>
    </source>
</evidence>
<accession>A0A3S4D6B6</accession>
<keyword evidence="10 11" id="KW-0624">Polysaccharide degradation</keyword>
<dbReference type="SMART" id="SM00236">
    <property type="entry name" value="fCBD"/>
    <property type="match status" value="1"/>
</dbReference>
<dbReference type="GO" id="GO:0016162">
    <property type="term" value="F:cellulose 1,4-beta-cellobiosidase activity"/>
    <property type="evidence" value="ECO:0007669"/>
    <property type="project" value="UniProtKB-EC"/>
</dbReference>
<dbReference type="InterPro" id="IPR000254">
    <property type="entry name" value="CBD"/>
</dbReference>
<evidence type="ECO:0000256" key="11">
    <source>
        <dbReference type="RuleBase" id="RU361164"/>
    </source>
</evidence>
<dbReference type="InterPro" id="IPR037019">
    <property type="entry name" value="Glyco_hydro_7_sf"/>
</dbReference>
<keyword evidence="5 11" id="KW-0136">Cellulose degradation</keyword>